<dbReference type="AlphaFoldDB" id="A0A1G2RTG5"/>
<evidence type="ECO:0000256" key="1">
    <source>
        <dbReference type="SAM" id="Phobius"/>
    </source>
</evidence>
<dbReference type="PANTHER" id="PTHR36964">
    <property type="entry name" value="PROTEIN-METHIONINE-SULFOXIDE REDUCTASE HEME-BINDING SUBUNIT MSRQ"/>
    <property type="match status" value="1"/>
</dbReference>
<sequence length="210" mass="23965">MALIGKRALLHHLTIGPIAALLVYLFWLSRPSLDSDVRLWKALGNSAFVFLSATLIIGPLAKLWNKTARLISWRRETGIWYAFLAISHFLSVRGYALSEPGIKLPVLAGLTALFFTIALLITSSDAALKFLGASSWKWIHYAAYIIFYLSAGHALYFLFLRYDERNWFRYPFLILALLVITLQFAAFFKTVARQRKYQKPNDTQNNDSDN</sequence>
<feature type="transmembrane region" description="Helical" evidence="1">
    <location>
        <begin position="9"/>
        <end position="27"/>
    </location>
</feature>
<keyword evidence="1" id="KW-1133">Transmembrane helix</keyword>
<dbReference type="GO" id="GO:0020037">
    <property type="term" value="F:heme binding"/>
    <property type="evidence" value="ECO:0007669"/>
    <property type="project" value="TreeGrafter"/>
</dbReference>
<gene>
    <name evidence="2" type="ORF">A3H01_00090</name>
</gene>
<feature type="transmembrane region" description="Helical" evidence="1">
    <location>
        <begin position="47"/>
        <end position="65"/>
    </location>
</feature>
<dbReference type="GO" id="GO:0005886">
    <property type="term" value="C:plasma membrane"/>
    <property type="evidence" value="ECO:0007669"/>
    <property type="project" value="TreeGrafter"/>
</dbReference>
<comment type="caution">
    <text evidence="2">The sequence shown here is derived from an EMBL/GenBank/DDBJ whole genome shotgun (WGS) entry which is preliminary data.</text>
</comment>
<dbReference type="GO" id="GO:0010181">
    <property type="term" value="F:FMN binding"/>
    <property type="evidence" value="ECO:0007669"/>
    <property type="project" value="TreeGrafter"/>
</dbReference>
<protein>
    <submittedName>
        <fullName evidence="2">Uncharacterized protein</fullName>
    </submittedName>
</protein>
<keyword evidence="1" id="KW-0812">Transmembrane</keyword>
<evidence type="ECO:0000313" key="3">
    <source>
        <dbReference type="Proteomes" id="UP000177853"/>
    </source>
</evidence>
<dbReference type="GO" id="GO:0016679">
    <property type="term" value="F:oxidoreductase activity, acting on diphenols and related substances as donors"/>
    <property type="evidence" value="ECO:0007669"/>
    <property type="project" value="TreeGrafter"/>
</dbReference>
<dbReference type="InterPro" id="IPR022837">
    <property type="entry name" value="MsrQ-like"/>
</dbReference>
<organism evidence="2 3">
    <name type="scientific">Candidatus Wildermuthbacteria bacterium RIFCSPLOWO2_12_FULL_40_9</name>
    <dbReference type="NCBI Taxonomy" id="1802467"/>
    <lineage>
        <taxon>Bacteria</taxon>
        <taxon>Candidatus Wildermuthiibacteriota</taxon>
    </lineage>
</organism>
<keyword evidence="1" id="KW-0472">Membrane</keyword>
<reference evidence="2 3" key="1">
    <citation type="journal article" date="2016" name="Nat. Commun.">
        <title>Thousands of microbial genomes shed light on interconnected biogeochemical processes in an aquifer system.</title>
        <authorList>
            <person name="Anantharaman K."/>
            <person name="Brown C.T."/>
            <person name="Hug L.A."/>
            <person name="Sharon I."/>
            <person name="Castelle C.J."/>
            <person name="Probst A.J."/>
            <person name="Thomas B.C."/>
            <person name="Singh A."/>
            <person name="Wilkins M.J."/>
            <person name="Karaoz U."/>
            <person name="Brodie E.L."/>
            <person name="Williams K.H."/>
            <person name="Hubbard S.S."/>
            <person name="Banfield J.F."/>
        </authorList>
    </citation>
    <scope>NUCLEOTIDE SEQUENCE [LARGE SCALE GENOMIC DNA]</scope>
</reference>
<dbReference type="Proteomes" id="UP000177853">
    <property type="component" value="Unassembled WGS sequence"/>
</dbReference>
<feature type="transmembrane region" description="Helical" evidence="1">
    <location>
        <begin position="141"/>
        <end position="162"/>
    </location>
</feature>
<dbReference type="PANTHER" id="PTHR36964:SF1">
    <property type="entry name" value="PROTEIN-METHIONINE-SULFOXIDE REDUCTASE HEME-BINDING SUBUNIT MSRQ"/>
    <property type="match status" value="1"/>
</dbReference>
<name>A0A1G2RTG5_9BACT</name>
<accession>A0A1G2RTG5</accession>
<feature type="transmembrane region" description="Helical" evidence="1">
    <location>
        <begin position="77"/>
        <end position="96"/>
    </location>
</feature>
<dbReference type="EMBL" id="MHUM01000035">
    <property type="protein sequence ID" value="OHA76144.1"/>
    <property type="molecule type" value="Genomic_DNA"/>
</dbReference>
<evidence type="ECO:0000313" key="2">
    <source>
        <dbReference type="EMBL" id="OHA76144.1"/>
    </source>
</evidence>
<feature type="transmembrane region" description="Helical" evidence="1">
    <location>
        <begin position="168"/>
        <end position="188"/>
    </location>
</feature>
<proteinExistence type="predicted"/>